<dbReference type="PROSITE" id="PS50862">
    <property type="entry name" value="AA_TRNA_LIGASE_II"/>
    <property type="match status" value="1"/>
</dbReference>
<keyword evidence="4" id="KW-0067">ATP-binding</keyword>
<dbReference type="PANTHER" id="PTHR11538">
    <property type="entry name" value="PHENYLALANYL-TRNA SYNTHETASE"/>
    <property type="match status" value="1"/>
</dbReference>
<keyword evidence="2" id="KW-0436">Ligase</keyword>
<dbReference type="Proteomes" id="UP000295433">
    <property type="component" value="Unassembled WGS sequence"/>
</dbReference>
<dbReference type="AlphaFoldDB" id="A0A4R3VMB7"/>
<keyword evidence="3" id="KW-0547">Nucleotide-binding</keyword>
<evidence type="ECO:0000256" key="4">
    <source>
        <dbReference type="ARBA" id="ARBA00022840"/>
    </source>
</evidence>
<dbReference type="SUPFAM" id="SSF55681">
    <property type="entry name" value="Class II aaRS and biotin synthetases"/>
    <property type="match status" value="2"/>
</dbReference>
<dbReference type="CDD" id="cd00496">
    <property type="entry name" value="PheRS_alpha_core"/>
    <property type="match status" value="1"/>
</dbReference>
<comment type="caution">
    <text evidence="9">The sequence shown here is derived from an EMBL/GenBank/DDBJ whole genome shotgun (WGS) entry which is preliminary data.</text>
</comment>
<dbReference type="GO" id="GO:0005737">
    <property type="term" value="C:cytoplasm"/>
    <property type="evidence" value="ECO:0007669"/>
    <property type="project" value="TreeGrafter"/>
</dbReference>
<dbReference type="OrthoDB" id="9800719at2"/>
<evidence type="ECO:0000256" key="5">
    <source>
        <dbReference type="ARBA" id="ARBA00022917"/>
    </source>
</evidence>
<sequence>MDAAPLTVPRPRHPLGALTADILAFFQREGYSQAQGSELETAWFNFDVLNMPETHFARAGDHTFYIAHPDYPERQSGLVLRAHTSPVQARTMLHNTPPFYNVHIGRTFRPDALDSTHSPVFNQLEGFAVDKGLSMDDLKRQLDRFAHFLFGEGIVTRLRPYTFSYADPAAEIDIQCPICKGKTTPCATCHSEGWIEWGGCGMVHPAVLRNCGIDPQTHQAFAFGIGVERTLMLRDGIRDLRQIVDGDVRYAQSATLAIEARATQPQQRAEQAMRARGFIEITRFPFLDVQELARLGMASEDARWRYLSLLNPLQGYGEILRTTLLPGLLSAWQCNLSALEETNSAIFESGSVFFAPDPLIEPPAIALGRRPSADELEQMDNAVPEQPLYMAAIANYQGNWSALVDVVSHVLECLGVRSDIHPATCSPWTAGKCVAVAQGNATMGFAGEIAPGLLKTLGLPTGLCAMEINLSALLENHTHKEKI</sequence>
<name>A0A4R3VMB7_9GAMM</name>
<dbReference type="Gene3D" id="3.30.930.10">
    <property type="entry name" value="Bira Bifunctional Protein, Domain 2"/>
    <property type="match status" value="2"/>
</dbReference>
<feature type="domain" description="Aminoacyl-transfer RNA synthetases class-II family profile" evidence="8">
    <location>
        <begin position="25"/>
        <end position="265"/>
    </location>
</feature>
<dbReference type="InterPro" id="IPR002319">
    <property type="entry name" value="Phenylalanyl-tRNA_Synthase"/>
</dbReference>
<evidence type="ECO:0000256" key="7">
    <source>
        <dbReference type="ARBA" id="ARBA00049255"/>
    </source>
</evidence>
<keyword evidence="6 9" id="KW-0030">Aminoacyl-tRNA synthetase</keyword>
<dbReference type="GO" id="GO:0004826">
    <property type="term" value="F:phenylalanine-tRNA ligase activity"/>
    <property type="evidence" value="ECO:0007669"/>
    <property type="project" value="UniProtKB-EC"/>
</dbReference>
<reference evidence="9 10" key="1">
    <citation type="submission" date="2019-03" db="EMBL/GenBank/DDBJ databases">
        <title>Genomic Encyclopedia of Type Strains, Phase IV (KMG-IV): sequencing the most valuable type-strain genomes for metagenomic binning, comparative biology and taxonomic classification.</title>
        <authorList>
            <person name="Goeker M."/>
        </authorList>
    </citation>
    <scope>NUCLEOTIDE SEQUENCE [LARGE SCALE GENOMIC DNA]</scope>
    <source>
        <strain evidence="9 10">DSM 16730</strain>
    </source>
</reference>
<dbReference type="GO" id="GO:0005524">
    <property type="term" value="F:ATP binding"/>
    <property type="evidence" value="ECO:0007669"/>
    <property type="project" value="UniProtKB-KW"/>
</dbReference>
<accession>A0A4R3VMB7</accession>
<evidence type="ECO:0000313" key="9">
    <source>
        <dbReference type="EMBL" id="TCV07706.1"/>
    </source>
</evidence>
<dbReference type="InterPro" id="IPR006195">
    <property type="entry name" value="aa-tRNA-synth_II"/>
</dbReference>
<dbReference type="EC" id="6.1.1.20" evidence="1"/>
<evidence type="ECO:0000256" key="3">
    <source>
        <dbReference type="ARBA" id="ARBA00022741"/>
    </source>
</evidence>
<dbReference type="InterPro" id="IPR045864">
    <property type="entry name" value="aa-tRNA-synth_II/BPL/LPL"/>
</dbReference>
<dbReference type="Pfam" id="PF01409">
    <property type="entry name" value="tRNA-synt_2d"/>
    <property type="match status" value="1"/>
</dbReference>
<dbReference type="GO" id="GO:0000049">
    <property type="term" value="F:tRNA binding"/>
    <property type="evidence" value="ECO:0007669"/>
    <property type="project" value="InterPro"/>
</dbReference>
<evidence type="ECO:0000259" key="8">
    <source>
        <dbReference type="PROSITE" id="PS50862"/>
    </source>
</evidence>
<evidence type="ECO:0000313" key="10">
    <source>
        <dbReference type="Proteomes" id="UP000295433"/>
    </source>
</evidence>
<dbReference type="PANTHER" id="PTHR11538:SF41">
    <property type="entry name" value="PHENYLALANINE--TRNA LIGASE, MITOCHONDRIAL"/>
    <property type="match status" value="1"/>
</dbReference>
<keyword evidence="5" id="KW-0648">Protein biosynthesis</keyword>
<organism evidence="9 10">
    <name type="scientific">Samsonia erythrinae</name>
    <dbReference type="NCBI Taxonomy" id="160434"/>
    <lineage>
        <taxon>Bacteria</taxon>
        <taxon>Pseudomonadati</taxon>
        <taxon>Pseudomonadota</taxon>
        <taxon>Gammaproteobacteria</taxon>
        <taxon>Enterobacterales</taxon>
        <taxon>Pectobacteriaceae</taxon>
        <taxon>Samsonia</taxon>
    </lineage>
</organism>
<dbReference type="RefSeq" id="WP_132454145.1">
    <property type="nucleotide sequence ID" value="NZ_JAWIZJ010000002.1"/>
</dbReference>
<dbReference type="Pfam" id="PF17759">
    <property type="entry name" value="tRNA_synthFbeta"/>
    <property type="match status" value="1"/>
</dbReference>
<comment type="catalytic activity">
    <reaction evidence="7">
        <text>tRNA(Phe) + L-phenylalanine + ATP = L-phenylalanyl-tRNA(Phe) + AMP + diphosphate + H(+)</text>
        <dbReference type="Rhea" id="RHEA:19413"/>
        <dbReference type="Rhea" id="RHEA-COMP:9668"/>
        <dbReference type="Rhea" id="RHEA-COMP:9699"/>
        <dbReference type="ChEBI" id="CHEBI:15378"/>
        <dbReference type="ChEBI" id="CHEBI:30616"/>
        <dbReference type="ChEBI" id="CHEBI:33019"/>
        <dbReference type="ChEBI" id="CHEBI:58095"/>
        <dbReference type="ChEBI" id="CHEBI:78442"/>
        <dbReference type="ChEBI" id="CHEBI:78531"/>
        <dbReference type="ChEBI" id="CHEBI:456215"/>
        <dbReference type="EC" id="6.1.1.20"/>
    </reaction>
</comment>
<evidence type="ECO:0000256" key="6">
    <source>
        <dbReference type="ARBA" id="ARBA00023146"/>
    </source>
</evidence>
<protein>
    <recommendedName>
        <fullName evidence="1">phenylalanine--tRNA ligase</fullName>
        <ecNumber evidence="1">6.1.1.20</ecNumber>
    </recommendedName>
</protein>
<evidence type="ECO:0000256" key="1">
    <source>
        <dbReference type="ARBA" id="ARBA00012814"/>
    </source>
</evidence>
<dbReference type="EMBL" id="SMBY01000002">
    <property type="protein sequence ID" value="TCV07706.1"/>
    <property type="molecule type" value="Genomic_DNA"/>
</dbReference>
<keyword evidence="10" id="KW-1185">Reference proteome</keyword>
<dbReference type="InterPro" id="IPR041616">
    <property type="entry name" value="PheRS_beta_core"/>
</dbReference>
<gene>
    <name evidence="9" type="ORF">EDC54_102267</name>
</gene>
<proteinExistence type="predicted"/>
<dbReference type="GO" id="GO:0006432">
    <property type="term" value="P:phenylalanyl-tRNA aminoacylation"/>
    <property type="evidence" value="ECO:0007669"/>
    <property type="project" value="TreeGrafter"/>
</dbReference>
<evidence type="ECO:0000256" key="2">
    <source>
        <dbReference type="ARBA" id="ARBA00022598"/>
    </source>
</evidence>